<dbReference type="AlphaFoldDB" id="A0A9P9W9A4"/>
<accession>A0A9P9W9A4</accession>
<dbReference type="Proteomes" id="UP000829685">
    <property type="component" value="Unassembled WGS sequence"/>
</dbReference>
<feature type="compositionally biased region" description="Polar residues" evidence="1">
    <location>
        <begin position="1"/>
        <end position="10"/>
    </location>
</feature>
<feature type="region of interest" description="Disordered" evidence="1">
    <location>
        <begin position="1"/>
        <end position="32"/>
    </location>
</feature>
<protein>
    <submittedName>
        <fullName evidence="2">Uncharacterized protein</fullName>
    </submittedName>
</protein>
<sequence length="109" mass="11918">MASRVQQSCSRDPKTPDDSSQPWTLGGSREHKRVGWRWRKAAARMAMLGGGLAGGQSTGLRSTQYTPPAWMRLVRGMRGAVLVDADGELLMDGDMSDSLKPVRDSQDDI</sequence>
<evidence type="ECO:0000256" key="1">
    <source>
        <dbReference type="SAM" id="MobiDB-lite"/>
    </source>
</evidence>
<proteinExistence type="predicted"/>
<comment type="caution">
    <text evidence="2">The sequence shown here is derived from an EMBL/GenBank/DDBJ whole genome shotgun (WGS) entry which is preliminary data.</text>
</comment>
<evidence type="ECO:0000313" key="2">
    <source>
        <dbReference type="EMBL" id="KAI1852150.1"/>
    </source>
</evidence>
<name>A0A9P9W9A4_9PEZI</name>
<organism evidence="2 3">
    <name type="scientific">Neoarthrinium moseri</name>
    <dbReference type="NCBI Taxonomy" id="1658444"/>
    <lineage>
        <taxon>Eukaryota</taxon>
        <taxon>Fungi</taxon>
        <taxon>Dikarya</taxon>
        <taxon>Ascomycota</taxon>
        <taxon>Pezizomycotina</taxon>
        <taxon>Sordariomycetes</taxon>
        <taxon>Xylariomycetidae</taxon>
        <taxon>Amphisphaeriales</taxon>
        <taxon>Apiosporaceae</taxon>
        <taxon>Neoarthrinium</taxon>
    </lineage>
</organism>
<keyword evidence="3" id="KW-1185">Reference proteome</keyword>
<evidence type="ECO:0000313" key="3">
    <source>
        <dbReference type="Proteomes" id="UP000829685"/>
    </source>
</evidence>
<reference evidence="2" key="1">
    <citation type="submission" date="2021-03" db="EMBL/GenBank/DDBJ databases">
        <title>Revisited historic fungal species revealed as producer of novel bioactive compounds through whole genome sequencing and comparative genomics.</title>
        <authorList>
            <person name="Vignolle G.A."/>
            <person name="Hochenegger N."/>
            <person name="Mach R.L."/>
            <person name="Mach-Aigner A.R."/>
            <person name="Javad Rahimi M."/>
            <person name="Salim K.A."/>
            <person name="Chan C.M."/>
            <person name="Lim L.B.L."/>
            <person name="Cai F."/>
            <person name="Druzhinina I.S."/>
            <person name="U'Ren J.M."/>
            <person name="Derntl C."/>
        </authorList>
    </citation>
    <scope>NUCLEOTIDE SEQUENCE</scope>
    <source>
        <strain evidence="2">TUCIM 5799</strain>
    </source>
</reference>
<dbReference type="EMBL" id="JAFIMR010000063">
    <property type="protein sequence ID" value="KAI1852150.1"/>
    <property type="molecule type" value="Genomic_DNA"/>
</dbReference>
<gene>
    <name evidence="2" type="ORF">JX265_013121</name>
</gene>